<proteinExistence type="predicted"/>
<gene>
    <name evidence="3" type="ORF">F1188_09565</name>
</gene>
<dbReference type="InterPro" id="IPR029058">
    <property type="entry name" value="AB_hydrolase_fold"/>
</dbReference>
<dbReference type="AlphaFoldDB" id="A0A5M6IE38"/>
<dbReference type="Gene3D" id="3.40.50.1820">
    <property type="entry name" value="alpha/beta hydrolase"/>
    <property type="match status" value="1"/>
</dbReference>
<dbReference type="InterPro" id="IPR000073">
    <property type="entry name" value="AB_hydrolase_1"/>
</dbReference>
<protein>
    <submittedName>
        <fullName evidence="3">Alpha/beta hydrolase</fullName>
    </submittedName>
</protein>
<feature type="region of interest" description="Disordered" evidence="1">
    <location>
        <begin position="1"/>
        <end position="27"/>
    </location>
</feature>
<dbReference type="OrthoDB" id="9767934at2"/>
<evidence type="ECO:0000259" key="2">
    <source>
        <dbReference type="Pfam" id="PF00561"/>
    </source>
</evidence>
<dbReference type="PANTHER" id="PTHR36837:SF2">
    <property type="entry name" value="POLY(3-HYDROXYALKANOATE) POLYMERASE SUBUNIT PHAC"/>
    <property type="match status" value="1"/>
</dbReference>
<feature type="compositionally biased region" description="Pro residues" evidence="1">
    <location>
        <begin position="1"/>
        <end position="22"/>
    </location>
</feature>
<dbReference type="RefSeq" id="WP_150062178.1">
    <property type="nucleotide sequence ID" value="NZ_JACHII010000004.1"/>
</dbReference>
<keyword evidence="3" id="KW-0378">Hydrolase</keyword>
<keyword evidence="4" id="KW-1185">Reference proteome</keyword>
<evidence type="ECO:0000313" key="4">
    <source>
        <dbReference type="Proteomes" id="UP000324065"/>
    </source>
</evidence>
<evidence type="ECO:0000313" key="3">
    <source>
        <dbReference type="EMBL" id="KAA5605848.1"/>
    </source>
</evidence>
<dbReference type="GO" id="GO:0016787">
    <property type="term" value="F:hydrolase activity"/>
    <property type="evidence" value="ECO:0007669"/>
    <property type="project" value="UniProtKB-KW"/>
</dbReference>
<dbReference type="Proteomes" id="UP000324065">
    <property type="component" value="Unassembled WGS sequence"/>
</dbReference>
<reference evidence="3 4" key="1">
    <citation type="submission" date="2019-09" db="EMBL/GenBank/DDBJ databases">
        <title>Genome sequence of Roseospira marina, one of the more divergent members of the non-sulfur purple photosynthetic bacterial family, the Rhodospirillaceae.</title>
        <authorList>
            <person name="Meyer T."/>
            <person name="Kyndt J."/>
        </authorList>
    </citation>
    <scope>NUCLEOTIDE SEQUENCE [LARGE SCALE GENOMIC DNA]</scope>
    <source>
        <strain evidence="3 4">DSM 15113</strain>
    </source>
</reference>
<feature type="region of interest" description="Disordered" evidence="1">
    <location>
        <begin position="58"/>
        <end position="89"/>
    </location>
</feature>
<organism evidence="3 4">
    <name type="scientific">Roseospira marina</name>
    <dbReference type="NCBI Taxonomy" id="140057"/>
    <lineage>
        <taxon>Bacteria</taxon>
        <taxon>Pseudomonadati</taxon>
        <taxon>Pseudomonadota</taxon>
        <taxon>Alphaproteobacteria</taxon>
        <taxon>Rhodospirillales</taxon>
        <taxon>Rhodospirillaceae</taxon>
        <taxon>Roseospira</taxon>
    </lineage>
</organism>
<name>A0A5M6IE38_9PROT</name>
<dbReference type="EMBL" id="VWPJ01000007">
    <property type="protein sequence ID" value="KAA5605848.1"/>
    <property type="molecule type" value="Genomic_DNA"/>
</dbReference>
<dbReference type="SUPFAM" id="SSF53474">
    <property type="entry name" value="alpha/beta-Hydrolases"/>
    <property type="match status" value="1"/>
</dbReference>
<sequence length="468" mass="49956">MTIPPPRPPPEAPPKAPAPRQGPRPLSVHLTTQTLQTMSWPLGLSAWNGASPFLRPFWSSGSAGADPPETPPPETPDSETNPKASAEPDTRAALAAVLEQARAAGIDPAAFAAAVDAEARRRFGAFLDGVAAYRGHAEGRADLDGSVVWARGSTTLHAFASMPEDSARRARAQVGPPILLVPSLVNRGTILNLTRRRGFAPYLAWRGLRPFLVEWGRPGAAERGFAIADYVVDRLEAAFDHVVAVTGRRPLVLGYCMGGLLALALAVRRPADVAGLVLLATPWDFHAAGEPARQGRLARAYAPWVESVLATQDTLPVDVLQAAFAMIDPPGLARKFQTFGRLRPRGAAARHFVAVEDWLNDGVPLAAAVARETLAGWYADNAPGRGQWQVAGQPIQPESMTRPAYVVVPARDRIVPAASARALGQALPNATLREPPLGHIGMIVSRQAVARVHDPLVRWALRIGRATT</sequence>
<accession>A0A5M6IE38</accession>
<dbReference type="Pfam" id="PF00561">
    <property type="entry name" value="Abhydrolase_1"/>
    <property type="match status" value="1"/>
</dbReference>
<dbReference type="PANTHER" id="PTHR36837">
    <property type="entry name" value="POLY(3-HYDROXYALKANOATE) POLYMERASE SUBUNIT PHAC"/>
    <property type="match status" value="1"/>
</dbReference>
<evidence type="ECO:0000256" key="1">
    <source>
        <dbReference type="SAM" id="MobiDB-lite"/>
    </source>
</evidence>
<comment type="caution">
    <text evidence="3">The sequence shown here is derived from an EMBL/GenBank/DDBJ whole genome shotgun (WGS) entry which is preliminary data.</text>
</comment>
<dbReference type="InterPro" id="IPR051321">
    <property type="entry name" value="PHA/PHB_synthase"/>
</dbReference>
<feature type="domain" description="AB hydrolase-1" evidence="2">
    <location>
        <begin position="176"/>
        <end position="443"/>
    </location>
</feature>